<dbReference type="Pfam" id="PF00583">
    <property type="entry name" value="Acetyltransf_1"/>
    <property type="match status" value="1"/>
</dbReference>
<evidence type="ECO:0000313" key="3">
    <source>
        <dbReference type="Proteomes" id="UP000178176"/>
    </source>
</evidence>
<dbReference type="AlphaFoldDB" id="A0A1F4YDJ0"/>
<reference evidence="2 3" key="1">
    <citation type="journal article" date="2016" name="Nat. Commun.">
        <title>Thousands of microbial genomes shed light on interconnected biogeochemical processes in an aquifer system.</title>
        <authorList>
            <person name="Anantharaman K."/>
            <person name="Brown C.T."/>
            <person name="Hug L.A."/>
            <person name="Sharon I."/>
            <person name="Castelle C.J."/>
            <person name="Probst A.J."/>
            <person name="Thomas B.C."/>
            <person name="Singh A."/>
            <person name="Wilkins M.J."/>
            <person name="Karaoz U."/>
            <person name="Brodie E.L."/>
            <person name="Williams K.H."/>
            <person name="Hubbard S.S."/>
            <person name="Banfield J.F."/>
        </authorList>
    </citation>
    <scope>NUCLEOTIDE SEQUENCE [LARGE SCALE GENOMIC DNA]</scope>
</reference>
<feature type="domain" description="N-acetyltransferase" evidence="1">
    <location>
        <begin position="1"/>
        <end position="158"/>
    </location>
</feature>
<dbReference type="EMBL" id="MEXH01000028">
    <property type="protein sequence ID" value="OGC91826.1"/>
    <property type="molecule type" value="Genomic_DNA"/>
</dbReference>
<dbReference type="InterPro" id="IPR000182">
    <property type="entry name" value="GNAT_dom"/>
</dbReference>
<name>A0A1F4YDJ0_9BACT</name>
<dbReference type="PROSITE" id="PS51186">
    <property type="entry name" value="GNAT"/>
    <property type="match status" value="1"/>
</dbReference>
<dbReference type="InterPro" id="IPR016181">
    <property type="entry name" value="Acyl_CoA_acyltransferase"/>
</dbReference>
<dbReference type="GO" id="GO:0016747">
    <property type="term" value="F:acyltransferase activity, transferring groups other than amino-acyl groups"/>
    <property type="evidence" value="ECO:0007669"/>
    <property type="project" value="InterPro"/>
</dbReference>
<dbReference type="CDD" id="cd04301">
    <property type="entry name" value="NAT_SF"/>
    <property type="match status" value="1"/>
</dbReference>
<sequence length="158" mass="17993">MECMIRPTVLNDAEQIFQNLFVKSDLGSVSEQLVKDVEKMKMGEFIRCVAVCNGRIVGQVEFTIPESPIKKHLVEMSGMVVMGEYQGKQISSRLWEFGAEWAKSKGVRIATLSVRKGTKAEEVYRHWGFEIYGELKGGIVEPWGDGKTYDELFMYKDL</sequence>
<dbReference type="Gene3D" id="3.40.630.30">
    <property type="match status" value="1"/>
</dbReference>
<gene>
    <name evidence="2" type="ORF">A2876_04670</name>
</gene>
<comment type="caution">
    <text evidence="2">The sequence shown here is derived from an EMBL/GenBank/DDBJ whole genome shotgun (WGS) entry which is preliminary data.</text>
</comment>
<accession>A0A1F4YDJ0</accession>
<protein>
    <recommendedName>
        <fullName evidence="1">N-acetyltransferase domain-containing protein</fullName>
    </recommendedName>
</protein>
<organism evidence="2 3">
    <name type="scientific">Candidatus Amesbacteria bacterium RIFCSPHIGHO2_01_FULL_48_32b</name>
    <dbReference type="NCBI Taxonomy" id="1797253"/>
    <lineage>
        <taxon>Bacteria</taxon>
        <taxon>Candidatus Amesiibacteriota</taxon>
    </lineage>
</organism>
<evidence type="ECO:0000313" key="2">
    <source>
        <dbReference type="EMBL" id="OGC91826.1"/>
    </source>
</evidence>
<dbReference type="Proteomes" id="UP000178176">
    <property type="component" value="Unassembled WGS sequence"/>
</dbReference>
<proteinExistence type="predicted"/>
<dbReference type="SUPFAM" id="SSF55729">
    <property type="entry name" value="Acyl-CoA N-acyltransferases (Nat)"/>
    <property type="match status" value="1"/>
</dbReference>
<evidence type="ECO:0000259" key="1">
    <source>
        <dbReference type="PROSITE" id="PS51186"/>
    </source>
</evidence>